<evidence type="ECO:0000313" key="1">
    <source>
        <dbReference type="EMBL" id="MBA2951452.1"/>
    </source>
</evidence>
<dbReference type="Proteomes" id="UP000545761">
    <property type="component" value="Unassembled WGS sequence"/>
</dbReference>
<evidence type="ECO:0000313" key="2">
    <source>
        <dbReference type="Proteomes" id="UP000545761"/>
    </source>
</evidence>
<dbReference type="EMBL" id="JACEHE010000046">
    <property type="protein sequence ID" value="MBA2951452.1"/>
    <property type="molecule type" value="Genomic_DNA"/>
</dbReference>
<organism evidence="1 2">
    <name type="scientific">Streptomyces himalayensis subsp. himalayensis</name>
    <dbReference type="NCBI Taxonomy" id="2756131"/>
    <lineage>
        <taxon>Bacteria</taxon>
        <taxon>Bacillati</taxon>
        <taxon>Actinomycetota</taxon>
        <taxon>Actinomycetes</taxon>
        <taxon>Kitasatosporales</taxon>
        <taxon>Streptomycetaceae</taxon>
        <taxon>Streptomyces</taxon>
        <taxon>Streptomyces himalayensis</taxon>
    </lineage>
</organism>
<sequence length="76" mass="8551">MAKYRVPLNGYAYATVVVETDETDPEAIVELAYEETPTDVCGHCSGWGQTWSLEIGDEWRASRKEDGTPEFYEESA</sequence>
<dbReference type="RefSeq" id="WP_181662371.1">
    <property type="nucleotide sequence ID" value="NZ_JACEHE010000046.1"/>
</dbReference>
<dbReference type="AlphaFoldDB" id="A0A7W0IDM4"/>
<reference evidence="1 2" key="1">
    <citation type="submission" date="2020-07" db="EMBL/GenBank/DDBJ databases">
        <title>Streptomyces isolated from Indian soil.</title>
        <authorList>
            <person name="Mandal S."/>
            <person name="Maiti P.K."/>
        </authorList>
    </citation>
    <scope>NUCLEOTIDE SEQUENCE [LARGE SCALE GENOMIC DNA]</scope>
    <source>
        <strain evidence="1 2">PSKA28</strain>
    </source>
</reference>
<protein>
    <submittedName>
        <fullName evidence="1">Uncharacterized protein</fullName>
    </submittedName>
</protein>
<proteinExistence type="predicted"/>
<name>A0A7W0IDM4_9ACTN</name>
<gene>
    <name evidence="1" type="ORF">H1D24_38325</name>
</gene>
<accession>A0A7W0IDM4</accession>
<comment type="caution">
    <text evidence="1">The sequence shown here is derived from an EMBL/GenBank/DDBJ whole genome shotgun (WGS) entry which is preliminary data.</text>
</comment>